<dbReference type="AlphaFoldDB" id="A0A6N7LPB5"/>
<evidence type="ECO:0000313" key="2">
    <source>
        <dbReference type="EMBL" id="MQX19008.1"/>
    </source>
</evidence>
<dbReference type="EMBL" id="WITC01000127">
    <property type="protein sequence ID" value="MQX18985.1"/>
    <property type="molecule type" value="Genomic_DNA"/>
</dbReference>
<protein>
    <submittedName>
        <fullName evidence="2">Pyridoxamine 5'-phosphate oxidase family protein</fullName>
    </submittedName>
</protein>
<evidence type="ECO:0000313" key="1">
    <source>
        <dbReference type="EMBL" id="MQX18985.1"/>
    </source>
</evidence>
<dbReference type="RefSeq" id="WP_153442809.1">
    <property type="nucleotide sequence ID" value="NZ_CP121659.1"/>
</dbReference>
<gene>
    <name evidence="1" type="ORF">GHK62_30915</name>
    <name evidence="2" type="ORF">GHK62_31045</name>
</gene>
<evidence type="ECO:0000313" key="3">
    <source>
        <dbReference type="Proteomes" id="UP000439983"/>
    </source>
</evidence>
<dbReference type="InterPro" id="IPR024747">
    <property type="entry name" value="Pyridox_Oxase-rel"/>
</dbReference>
<dbReference type="Proteomes" id="UP000439983">
    <property type="component" value="Unassembled WGS sequence"/>
</dbReference>
<keyword evidence="3" id="KW-1185">Reference proteome</keyword>
<dbReference type="OrthoDB" id="8137294at2"/>
<name>A0A6N7LPB5_SINTE</name>
<comment type="caution">
    <text evidence="2">The sequence shown here is derived from an EMBL/GenBank/DDBJ whole genome shotgun (WGS) entry which is preliminary data.</text>
</comment>
<dbReference type="InterPro" id="IPR012349">
    <property type="entry name" value="Split_barrel_FMN-bd"/>
</dbReference>
<dbReference type="SUPFAM" id="SSF50475">
    <property type="entry name" value="FMN-binding split barrel"/>
    <property type="match status" value="1"/>
</dbReference>
<dbReference type="EMBL" id="WITC01000128">
    <property type="protein sequence ID" value="MQX19008.1"/>
    <property type="molecule type" value="Genomic_DNA"/>
</dbReference>
<sequence length="152" mass="17365">MFVREMTEQECIALVASGRLGRLACCREGRPYIVPIHYALASRCLYGFSMLGQKIEWMRDNPCVCVEVDELVSHNQWKSVVLSGRYLELPDTDQWRHERLHAWSLLEKHVNWWEPGGLKPGPQPIADASPHVFYCIDIEEITGRAAMAGEPV</sequence>
<dbReference type="Pfam" id="PF12900">
    <property type="entry name" value="Pyridox_ox_2"/>
    <property type="match status" value="1"/>
</dbReference>
<accession>A0A6N7LPB5</accession>
<proteinExistence type="predicted"/>
<reference evidence="2 3" key="1">
    <citation type="journal article" date="2013" name="Genome Biol.">
        <title>Comparative genomics of the core and accessory genomes of 48 Sinorhizobium strains comprising five genospecies.</title>
        <authorList>
            <person name="Sugawara M."/>
            <person name="Epstein B."/>
            <person name="Badgley B.D."/>
            <person name="Unno T."/>
            <person name="Xu L."/>
            <person name="Reese J."/>
            <person name="Gyaneshwar P."/>
            <person name="Denny R."/>
            <person name="Mudge J."/>
            <person name="Bharti A.K."/>
            <person name="Farmer A.D."/>
            <person name="May G.D."/>
            <person name="Woodward J.E."/>
            <person name="Medigue C."/>
            <person name="Vallenet D."/>
            <person name="Lajus A."/>
            <person name="Rouy Z."/>
            <person name="Martinez-Vaz B."/>
            <person name="Tiffin P."/>
            <person name="Young N.D."/>
            <person name="Sadowsky M.J."/>
        </authorList>
    </citation>
    <scope>NUCLEOTIDE SEQUENCE [LARGE SCALE GENOMIC DNA]</scope>
    <source>
        <strain evidence="2 3">USDA4894</strain>
    </source>
</reference>
<organism evidence="2 3">
    <name type="scientific">Sinorhizobium terangae</name>
    <dbReference type="NCBI Taxonomy" id="110322"/>
    <lineage>
        <taxon>Bacteria</taxon>
        <taxon>Pseudomonadati</taxon>
        <taxon>Pseudomonadota</taxon>
        <taxon>Alphaproteobacteria</taxon>
        <taxon>Hyphomicrobiales</taxon>
        <taxon>Rhizobiaceae</taxon>
        <taxon>Sinorhizobium/Ensifer group</taxon>
        <taxon>Sinorhizobium</taxon>
    </lineage>
</organism>
<dbReference type="Gene3D" id="2.30.110.10">
    <property type="entry name" value="Electron Transport, Fmn-binding Protein, Chain A"/>
    <property type="match status" value="1"/>
</dbReference>